<evidence type="ECO:0000256" key="3">
    <source>
        <dbReference type="HAMAP-Rule" id="MF_03130"/>
    </source>
</evidence>
<keyword evidence="2 3" id="KW-0012">Acyltransferase</keyword>
<dbReference type="EMBL" id="KF732872">
    <property type="protein sequence ID" value="AHF55802.1"/>
    <property type="molecule type" value="mRNA"/>
</dbReference>
<protein>
    <recommendedName>
        <fullName evidence="3">Alpha-tubulin N-acetyltransferase</fullName>
        <shortName evidence="3">Alpha-TAT</shortName>
        <shortName evidence="3">TAT</shortName>
        <ecNumber evidence="3">2.3.1.108</ecNumber>
    </recommendedName>
    <alternativeName>
        <fullName evidence="3">Acetyltransferase mec-17 homolog</fullName>
    </alternativeName>
</protein>
<keyword evidence="6" id="KW-0675">Receptor</keyword>
<name>W0GDL1_EUGGR</name>
<keyword evidence="1 3" id="KW-0808">Transferase</keyword>
<organism evidence="6">
    <name type="scientific">Euglena gracilis</name>
    <dbReference type="NCBI Taxonomy" id="3039"/>
    <lineage>
        <taxon>Eukaryota</taxon>
        <taxon>Discoba</taxon>
        <taxon>Euglenozoa</taxon>
        <taxon>Euglenida</taxon>
        <taxon>Spirocuta</taxon>
        <taxon>Euglenophyceae</taxon>
        <taxon>Euglenales</taxon>
        <taxon>Euglenaceae</taxon>
        <taxon>Euglena</taxon>
    </lineage>
</organism>
<proteinExistence type="evidence at transcript level"/>
<comment type="similarity">
    <text evidence="3">Belongs to the acetyltransferase ATAT1 family.</text>
</comment>
<dbReference type="InterPro" id="IPR038746">
    <property type="entry name" value="Atat"/>
</dbReference>
<feature type="compositionally biased region" description="Polar residues" evidence="4">
    <location>
        <begin position="198"/>
        <end position="218"/>
    </location>
</feature>
<evidence type="ECO:0000313" key="6">
    <source>
        <dbReference type="EMBL" id="AHF55802.1"/>
    </source>
</evidence>
<accession>W0GDL1</accession>
<dbReference type="PROSITE" id="PS51730">
    <property type="entry name" value="GNAT_ATAT"/>
    <property type="match status" value="1"/>
</dbReference>
<evidence type="ECO:0000256" key="2">
    <source>
        <dbReference type="ARBA" id="ARBA00023315"/>
    </source>
</evidence>
<sequence length="233" mass="25906">MEFEFDIHRLLGSDRVVSVWDSTSLAERRNNPSWVAQMAKVIDTMGRQAAQAQGLPSPITTRAKMLGTDQRLYMYADQNKAIGILKVGTKKLFIRNAAGAYKEIEPLCVLDFYVHESHQRNGIGLILFEVMLASEKVPPHKFGYDRPSPKLLGFLNKHFGLSSFLPQANSFVVFNAYFDPSFISPNLTHKDQADDQAQRGSCGSQRATRTSGSFSTPWATDEVAPVGKRPGPL</sequence>
<dbReference type="EC" id="2.3.1.108" evidence="3"/>
<dbReference type="PANTHER" id="PTHR12327:SF0">
    <property type="entry name" value="ALPHA-TUBULIN N-ACETYLTRANSFERASE 1"/>
    <property type="match status" value="1"/>
</dbReference>
<comment type="function">
    <text evidence="3">Specifically acetylates 'Lys-40' in alpha-tubulin on the lumenal side of microtubules. Promotes microtubule destabilization and accelerates microtubule dynamics; this activity may be independent of acetylation activity. Acetylates alpha-tubulin with a slow enzymatic rate, due to a catalytic site that is not optimized for acetyl transfer. Enters the microtubule through each end and diffuses quickly throughout the lumen of microtubules. Acetylates only long/old microtubules because of its slow acetylation rate since it does not have time to act on dynamically unstable microtubules before the enzyme is released.</text>
</comment>
<reference evidence="6" key="1">
    <citation type="submission" date="2013-10" db="EMBL/GenBank/DDBJ databases">
        <title>Analysis of cDNA Bank of Euglena gracilis.</title>
        <authorList>
            <person name="Michael L."/>
            <person name="Viktor D."/>
            <person name="Peter R."/>
            <person name="Adeel N."/>
        </authorList>
    </citation>
    <scope>NUCLEOTIDE SEQUENCE</scope>
    <source>
        <strain evidence="6">Klon</strain>
    </source>
</reference>
<dbReference type="Pfam" id="PF05301">
    <property type="entry name" value="Acetyltransf_16"/>
    <property type="match status" value="1"/>
</dbReference>
<dbReference type="PANTHER" id="PTHR12327">
    <property type="entry name" value="ALPHA-TUBULIN N-ACETYLTRANSFERASE 1"/>
    <property type="match status" value="1"/>
</dbReference>
<dbReference type="GO" id="GO:0005874">
    <property type="term" value="C:microtubule"/>
    <property type="evidence" value="ECO:0007669"/>
    <property type="project" value="InterPro"/>
</dbReference>
<dbReference type="GO" id="GO:0019799">
    <property type="term" value="F:tubulin N-acetyltransferase activity"/>
    <property type="evidence" value="ECO:0007669"/>
    <property type="project" value="UniProtKB-UniRule"/>
</dbReference>
<feature type="binding site" evidence="3">
    <location>
        <begin position="148"/>
        <end position="157"/>
    </location>
    <ligand>
        <name>acetyl-CoA</name>
        <dbReference type="ChEBI" id="CHEBI:57288"/>
    </ligand>
</feature>
<dbReference type="AlphaFoldDB" id="W0GDL1"/>
<dbReference type="GO" id="GO:0070507">
    <property type="term" value="P:regulation of microtubule cytoskeleton organization"/>
    <property type="evidence" value="ECO:0007669"/>
    <property type="project" value="UniProtKB-UniRule"/>
</dbReference>
<dbReference type="Gene3D" id="3.40.630.30">
    <property type="match status" value="1"/>
</dbReference>
<comment type="catalytic activity">
    <reaction evidence="3">
        <text>L-lysyl-[alpha-tubulin] + acetyl-CoA = N(6)-acetyl-L-lysyl-[alpha-tubulin] + CoA + H(+)</text>
        <dbReference type="Rhea" id="RHEA:15277"/>
        <dbReference type="Rhea" id="RHEA-COMP:11278"/>
        <dbReference type="Rhea" id="RHEA-COMP:11279"/>
        <dbReference type="ChEBI" id="CHEBI:15378"/>
        <dbReference type="ChEBI" id="CHEBI:29969"/>
        <dbReference type="ChEBI" id="CHEBI:57287"/>
        <dbReference type="ChEBI" id="CHEBI:57288"/>
        <dbReference type="ChEBI" id="CHEBI:61930"/>
        <dbReference type="EC" id="2.3.1.108"/>
    </reaction>
</comment>
<feature type="region of interest" description="Disordered" evidence="4">
    <location>
        <begin position="193"/>
        <end position="233"/>
    </location>
</feature>
<evidence type="ECO:0000256" key="1">
    <source>
        <dbReference type="ARBA" id="ARBA00022679"/>
    </source>
</evidence>
<evidence type="ECO:0000259" key="5">
    <source>
        <dbReference type="PROSITE" id="PS51730"/>
    </source>
</evidence>
<dbReference type="InterPro" id="IPR007965">
    <property type="entry name" value="GNAT_ATAT"/>
</dbReference>
<evidence type="ECO:0000256" key="4">
    <source>
        <dbReference type="SAM" id="MobiDB-lite"/>
    </source>
</evidence>
<feature type="binding site" evidence="3">
    <location>
        <begin position="112"/>
        <end position="125"/>
    </location>
    <ligand>
        <name>acetyl-CoA</name>
        <dbReference type="ChEBI" id="CHEBI:57288"/>
    </ligand>
</feature>
<dbReference type="HAMAP" id="MF_03130">
    <property type="entry name" value="mec17"/>
    <property type="match status" value="1"/>
</dbReference>
<feature type="domain" description="N-acetyltransferase" evidence="5">
    <location>
        <begin position="1"/>
        <end position="178"/>
    </location>
</feature>
<feature type="site" description="Crucial for catalytic activity" evidence="3">
    <location>
        <position position="53"/>
    </location>
</feature>